<gene>
    <name evidence="3" type="ORF">SAMN04487948_103233</name>
</gene>
<evidence type="ECO:0000256" key="1">
    <source>
        <dbReference type="SAM" id="MobiDB-lite"/>
    </source>
</evidence>
<proteinExistence type="predicted"/>
<dbReference type="InterPro" id="IPR010895">
    <property type="entry name" value="CHRD"/>
</dbReference>
<feature type="compositionally biased region" description="Acidic residues" evidence="1">
    <location>
        <begin position="251"/>
        <end position="262"/>
    </location>
</feature>
<organism evidence="3 4">
    <name type="scientific">Halogranum amylolyticum</name>
    <dbReference type="NCBI Taxonomy" id="660520"/>
    <lineage>
        <taxon>Archaea</taxon>
        <taxon>Methanobacteriati</taxon>
        <taxon>Methanobacteriota</taxon>
        <taxon>Stenosarchaea group</taxon>
        <taxon>Halobacteria</taxon>
        <taxon>Halobacteriales</taxon>
        <taxon>Haloferacaceae</taxon>
    </lineage>
</organism>
<evidence type="ECO:0000313" key="4">
    <source>
        <dbReference type="Proteomes" id="UP000199126"/>
    </source>
</evidence>
<keyword evidence="4" id="KW-1185">Reference proteome</keyword>
<dbReference type="RefSeq" id="WP_211609077.1">
    <property type="nucleotide sequence ID" value="NZ_FODV01000003.1"/>
</dbReference>
<evidence type="ECO:0000313" key="3">
    <source>
        <dbReference type="EMBL" id="SEO56061.1"/>
    </source>
</evidence>
<protein>
    <submittedName>
        <fullName evidence="3">CHRD domain-containing protein</fullName>
    </submittedName>
</protein>
<feature type="compositionally biased region" description="Pro residues" evidence="1">
    <location>
        <begin position="240"/>
        <end position="250"/>
    </location>
</feature>
<reference evidence="4" key="1">
    <citation type="submission" date="2016-10" db="EMBL/GenBank/DDBJ databases">
        <authorList>
            <person name="Varghese N."/>
            <person name="Submissions S."/>
        </authorList>
    </citation>
    <scope>NUCLEOTIDE SEQUENCE [LARGE SCALE GENOMIC DNA]</scope>
    <source>
        <strain evidence="4">CGMCC 1.10121</strain>
    </source>
</reference>
<dbReference type="Pfam" id="PF07452">
    <property type="entry name" value="CHRD"/>
    <property type="match status" value="1"/>
</dbReference>
<feature type="region of interest" description="Disordered" evidence="1">
    <location>
        <begin position="214"/>
        <end position="262"/>
    </location>
</feature>
<feature type="domain" description="CHRD" evidence="2">
    <location>
        <begin position="38"/>
        <end position="185"/>
    </location>
</feature>
<dbReference type="EMBL" id="FODV01000003">
    <property type="protein sequence ID" value="SEO56061.1"/>
    <property type="molecule type" value="Genomic_DNA"/>
</dbReference>
<dbReference type="SMART" id="SM00754">
    <property type="entry name" value="CHRD"/>
    <property type="match status" value="1"/>
</dbReference>
<accession>A0A1H8QPZ2</accession>
<evidence type="ECO:0000259" key="2">
    <source>
        <dbReference type="PROSITE" id="PS50933"/>
    </source>
</evidence>
<sequence length="262" mass="26991">MTRRRDVLRLGAGMAVLAGVGSAAGTLQVDDSAGSQRSPRFYSAGTLGGDAEVPPVETDGTGATLVRVSDDGEALHYVLLVARIEDVTQAHIHLGAADENGPVVAFLFGREDEDGTPVGALEQGVTENGVLAEGTVTADDLVGPLAGASLADLVDGMENGNTYVNVHTEEVPSGEIRGQLGRVSQVTIELTETERIEAGEGIGVAAERVATIRVSERSGTGVEDGQPTTETPATDDTPEPPETPEPLETPEPPETDDDSAGN</sequence>
<dbReference type="Proteomes" id="UP000199126">
    <property type="component" value="Unassembled WGS sequence"/>
</dbReference>
<dbReference type="OrthoDB" id="187906at2157"/>
<dbReference type="AlphaFoldDB" id="A0A1H8QPZ2"/>
<dbReference type="PROSITE" id="PS50933">
    <property type="entry name" value="CHRD"/>
    <property type="match status" value="1"/>
</dbReference>
<name>A0A1H8QPZ2_9EURY</name>